<dbReference type="CDD" id="cd05286">
    <property type="entry name" value="QOR2"/>
    <property type="match status" value="1"/>
</dbReference>
<dbReference type="GO" id="GO:0035925">
    <property type="term" value="F:mRNA 3'-UTR AU-rich region binding"/>
    <property type="evidence" value="ECO:0007669"/>
    <property type="project" value="TreeGrafter"/>
</dbReference>
<dbReference type="EMBL" id="LJYG01000041">
    <property type="protein sequence ID" value="KRQ15628.1"/>
    <property type="molecule type" value="Genomic_DNA"/>
</dbReference>
<evidence type="ECO:0000313" key="4">
    <source>
        <dbReference type="EMBL" id="KRQ15628.1"/>
    </source>
</evidence>
<feature type="domain" description="Enoyl reductase (ER)" evidence="3">
    <location>
        <begin position="11"/>
        <end position="321"/>
    </location>
</feature>
<dbReference type="AlphaFoldDB" id="A0A0R3E6X2"/>
<evidence type="ECO:0000313" key="5">
    <source>
        <dbReference type="Proteomes" id="UP000051936"/>
    </source>
</evidence>
<name>A0A0R3E6X2_9BRAD</name>
<evidence type="ECO:0000259" key="3">
    <source>
        <dbReference type="SMART" id="SM00829"/>
    </source>
</evidence>
<dbReference type="InterPro" id="IPR036291">
    <property type="entry name" value="NAD(P)-bd_dom_sf"/>
</dbReference>
<dbReference type="Gene3D" id="3.40.50.720">
    <property type="entry name" value="NAD(P)-binding Rossmann-like Domain"/>
    <property type="match status" value="1"/>
</dbReference>
<dbReference type="InterPro" id="IPR013154">
    <property type="entry name" value="ADH-like_N"/>
</dbReference>
<dbReference type="STRING" id="989370.AOQ71_08780"/>
<dbReference type="PANTHER" id="PTHR48106:SF13">
    <property type="entry name" value="QUINONE OXIDOREDUCTASE-RELATED"/>
    <property type="match status" value="1"/>
</dbReference>
<protein>
    <submittedName>
        <fullName evidence="4">Alcohol dehydrogenase</fullName>
    </submittedName>
</protein>
<organism evidence="4 5">
    <name type="scientific">Bradyrhizobium manausense</name>
    <dbReference type="NCBI Taxonomy" id="989370"/>
    <lineage>
        <taxon>Bacteria</taxon>
        <taxon>Pseudomonadati</taxon>
        <taxon>Pseudomonadota</taxon>
        <taxon>Alphaproteobacteria</taxon>
        <taxon>Hyphomicrobiales</taxon>
        <taxon>Nitrobacteraceae</taxon>
        <taxon>Bradyrhizobium</taxon>
    </lineage>
</organism>
<dbReference type="Gene3D" id="3.90.180.10">
    <property type="entry name" value="Medium-chain alcohol dehydrogenases, catalytic domain"/>
    <property type="match status" value="1"/>
</dbReference>
<dbReference type="GO" id="GO:0005829">
    <property type="term" value="C:cytosol"/>
    <property type="evidence" value="ECO:0007669"/>
    <property type="project" value="TreeGrafter"/>
</dbReference>
<reference evidence="4 5" key="1">
    <citation type="submission" date="2015-09" db="EMBL/GenBank/DDBJ databases">
        <title>Draft Genome Sequence of Bradyrhizobium manausense Strain BR 3351T, a Novel Symbiotic Nitrogen-Fixing Alphaproteobacterium Isolated from Brazilian Amazon Rain Forest.</title>
        <authorList>
            <person name="De Araujo J.L."/>
            <person name="Zilli J.E."/>
        </authorList>
    </citation>
    <scope>NUCLEOTIDE SEQUENCE [LARGE SCALE GENOMIC DNA]</scope>
    <source>
        <strain evidence="4 5">BR3351</strain>
    </source>
</reference>
<keyword evidence="2" id="KW-0560">Oxidoreductase</keyword>
<accession>A0A0R3E6X2</accession>
<keyword evidence="5" id="KW-1185">Reference proteome</keyword>
<dbReference type="PANTHER" id="PTHR48106">
    <property type="entry name" value="QUINONE OXIDOREDUCTASE PIG3-RELATED"/>
    <property type="match status" value="1"/>
</dbReference>
<comment type="caution">
    <text evidence="4">The sequence shown here is derived from an EMBL/GenBank/DDBJ whole genome shotgun (WGS) entry which is preliminary data.</text>
</comment>
<dbReference type="Pfam" id="PF08240">
    <property type="entry name" value="ADH_N"/>
    <property type="match status" value="1"/>
</dbReference>
<keyword evidence="1" id="KW-0521">NADP</keyword>
<dbReference type="SUPFAM" id="SSF51735">
    <property type="entry name" value="NAD(P)-binding Rossmann-fold domains"/>
    <property type="match status" value="1"/>
</dbReference>
<dbReference type="InterPro" id="IPR020843">
    <property type="entry name" value="ER"/>
</dbReference>
<dbReference type="InterPro" id="IPR013149">
    <property type="entry name" value="ADH-like_C"/>
</dbReference>
<evidence type="ECO:0000256" key="2">
    <source>
        <dbReference type="ARBA" id="ARBA00023002"/>
    </source>
</evidence>
<proteinExistence type="predicted"/>
<dbReference type="InterPro" id="IPR011032">
    <property type="entry name" value="GroES-like_sf"/>
</dbReference>
<dbReference type="OrthoDB" id="9805883at2"/>
<dbReference type="GO" id="GO:0070402">
    <property type="term" value="F:NADPH binding"/>
    <property type="evidence" value="ECO:0007669"/>
    <property type="project" value="TreeGrafter"/>
</dbReference>
<dbReference type="GO" id="GO:0003960">
    <property type="term" value="F:quinone reductase (NADPH) activity"/>
    <property type="evidence" value="ECO:0007669"/>
    <property type="project" value="InterPro"/>
</dbReference>
<dbReference type="Pfam" id="PF00107">
    <property type="entry name" value="ADH_zinc_N"/>
    <property type="match status" value="1"/>
</dbReference>
<dbReference type="SUPFAM" id="SSF50129">
    <property type="entry name" value="GroES-like"/>
    <property type="match status" value="1"/>
</dbReference>
<dbReference type="RefSeq" id="WP_057744534.1">
    <property type="nucleotide sequence ID" value="NZ_LJYG01000041.1"/>
</dbReference>
<gene>
    <name evidence="4" type="ORF">AOQ71_08780</name>
</gene>
<dbReference type="SMART" id="SM00829">
    <property type="entry name" value="PKS_ER"/>
    <property type="match status" value="1"/>
</dbReference>
<dbReference type="InterPro" id="IPR047618">
    <property type="entry name" value="QOR-like"/>
</dbReference>
<dbReference type="Proteomes" id="UP000051936">
    <property type="component" value="Unassembled WGS sequence"/>
</dbReference>
<evidence type="ECO:0000256" key="1">
    <source>
        <dbReference type="ARBA" id="ARBA00022857"/>
    </source>
</evidence>
<sequence>MAVIVRLKSPGGADQLELASADLPPPGRGEIRLQQSAIGVNTIDIYQRMGLYALPPQRIPGVEAVGVIAALGPEVSGLEIGDRIAYAGTPVGAYASERNLPAWRCVKLPAGIPDEAVAAVFVKGITADMLLNRVFPVGPGTTILVHSAAGGLGQLLTRWASVTGATVIGTVGSPDKAEIARAAGASHVIIGRDADFAAAVADVTAGRGVDVAYDGVGATTLQKTLGCVRPFGVVASIGQSAGPIPSIDVHDLGPRRSLMLARPSVMAHMSDADAYHRSAARVLAAMTDGVLQVSGTAYSLRDAARAQADLEAGRTTGALYLRP</sequence>